<dbReference type="AlphaFoldDB" id="D8RV20"/>
<dbReference type="Proteomes" id="UP000001514">
    <property type="component" value="Unassembled WGS sequence"/>
</dbReference>
<dbReference type="KEGG" id="smo:SELMODRAFT_102349"/>
<organism evidence="3">
    <name type="scientific">Selaginella moellendorffii</name>
    <name type="common">Spikemoss</name>
    <dbReference type="NCBI Taxonomy" id="88036"/>
    <lineage>
        <taxon>Eukaryota</taxon>
        <taxon>Viridiplantae</taxon>
        <taxon>Streptophyta</taxon>
        <taxon>Embryophyta</taxon>
        <taxon>Tracheophyta</taxon>
        <taxon>Lycopodiopsida</taxon>
        <taxon>Selaginellales</taxon>
        <taxon>Selaginellaceae</taxon>
        <taxon>Selaginella</taxon>
    </lineage>
</organism>
<dbReference type="EMBL" id="GL377591">
    <property type="protein sequence ID" value="EFJ23697.1"/>
    <property type="molecule type" value="Genomic_DNA"/>
</dbReference>
<evidence type="ECO:0000313" key="3">
    <source>
        <dbReference type="Proteomes" id="UP000001514"/>
    </source>
</evidence>
<dbReference type="GO" id="GO:0005524">
    <property type="term" value="F:ATP binding"/>
    <property type="evidence" value="ECO:0007669"/>
    <property type="project" value="InterPro"/>
</dbReference>
<evidence type="ECO:0000313" key="2">
    <source>
        <dbReference type="EMBL" id="EFJ23697.1"/>
    </source>
</evidence>
<evidence type="ECO:0000259" key="1">
    <source>
        <dbReference type="PROSITE" id="PS50011"/>
    </source>
</evidence>
<dbReference type="Gramene" id="EFJ23697">
    <property type="protein sequence ID" value="EFJ23697"/>
    <property type="gene ID" value="SELMODRAFT_102349"/>
</dbReference>
<dbReference type="InterPro" id="IPR000719">
    <property type="entry name" value="Prot_kinase_dom"/>
</dbReference>
<reference evidence="2 3" key="1">
    <citation type="journal article" date="2011" name="Science">
        <title>The Selaginella genome identifies genetic changes associated with the evolution of vascular plants.</title>
        <authorList>
            <person name="Banks J.A."/>
            <person name="Nishiyama T."/>
            <person name="Hasebe M."/>
            <person name="Bowman J.L."/>
            <person name="Gribskov M."/>
            <person name="dePamphilis C."/>
            <person name="Albert V.A."/>
            <person name="Aono N."/>
            <person name="Aoyama T."/>
            <person name="Ambrose B.A."/>
            <person name="Ashton N.W."/>
            <person name="Axtell M.J."/>
            <person name="Barker E."/>
            <person name="Barker M.S."/>
            <person name="Bennetzen J.L."/>
            <person name="Bonawitz N.D."/>
            <person name="Chapple C."/>
            <person name="Cheng C."/>
            <person name="Correa L.G."/>
            <person name="Dacre M."/>
            <person name="DeBarry J."/>
            <person name="Dreyer I."/>
            <person name="Elias M."/>
            <person name="Engstrom E.M."/>
            <person name="Estelle M."/>
            <person name="Feng L."/>
            <person name="Finet C."/>
            <person name="Floyd S.K."/>
            <person name="Frommer W.B."/>
            <person name="Fujita T."/>
            <person name="Gramzow L."/>
            <person name="Gutensohn M."/>
            <person name="Harholt J."/>
            <person name="Hattori M."/>
            <person name="Heyl A."/>
            <person name="Hirai T."/>
            <person name="Hiwatashi Y."/>
            <person name="Ishikawa M."/>
            <person name="Iwata M."/>
            <person name="Karol K.G."/>
            <person name="Koehler B."/>
            <person name="Kolukisaoglu U."/>
            <person name="Kubo M."/>
            <person name="Kurata T."/>
            <person name="Lalonde S."/>
            <person name="Li K."/>
            <person name="Li Y."/>
            <person name="Litt A."/>
            <person name="Lyons E."/>
            <person name="Manning G."/>
            <person name="Maruyama T."/>
            <person name="Michael T.P."/>
            <person name="Mikami K."/>
            <person name="Miyazaki S."/>
            <person name="Morinaga S."/>
            <person name="Murata T."/>
            <person name="Mueller-Roeber B."/>
            <person name="Nelson D.R."/>
            <person name="Obara M."/>
            <person name="Oguri Y."/>
            <person name="Olmstead R.G."/>
            <person name="Onodera N."/>
            <person name="Petersen B.L."/>
            <person name="Pils B."/>
            <person name="Prigge M."/>
            <person name="Rensing S.A."/>
            <person name="Riano-Pachon D.M."/>
            <person name="Roberts A.W."/>
            <person name="Sato Y."/>
            <person name="Scheller H.V."/>
            <person name="Schulz B."/>
            <person name="Schulz C."/>
            <person name="Shakirov E.V."/>
            <person name="Shibagaki N."/>
            <person name="Shinohara N."/>
            <person name="Shippen D.E."/>
            <person name="Soerensen I."/>
            <person name="Sotooka R."/>
            <person name="Sugimoto N."/>
            <person name="Sugita M."/>
            <person name="Sumikawa N."/>
            <person name="Tanurdzic M."/>
            <person name="Theissen G."/>
            <person name="Ulvskov P."/>
            <person name="Wakazuki S."/>
            <person name="Weng J.K."/>
            <person name="Willats W.W."/>
            <person name="Wipf D."/>
            <person name="Wolf P.G."/>
            <person name="Yang L."/>
            <person name="Zimmer A.D."/>
            <person name="Zhu Q."/>
            <person name="Mitros T."/>
            <person name="Hellsten U."/>
            <person name="Loque D."/>
            <person name="Otillar R."/>
            <person name="Salamov A."/>
            <person name="Schmutz J."/>
            <person name="Shapiro H."/>
            <person name="Lindquist E."/>
            <person name="Lucas S."/>
            <person name="Rokhsar D."/>
            <person name="Grigoriev I.V."/>
        </authorList>
    </citation>
    <scope>NUCLEOTIDE SEQUENCE [LARGE SCALE GENOMIC DNA]</scope>
</reference>
<dbReference type="HOGENOM" id="CLU_2762598_0_0_1"/>
<keyword evidence="3" id="KW-1185">Reference proteome</keyword>
<dbReference type="PROSITE" id="PS50011">
    <property type="entry name" value="PROTEIN_KINASE_DOM"/>
    <property type="match status" value="1"/>
</dbReference>
<protein>
    <recommendedName>
        <fullName evidence="1">Protein kinase domain-containing protein</fullName>
    </recommendedName>
</protein>
<dbReference type="GO" id="GO:0004672">
    <property type="term" value="F:protein kinase activity"/>
    <property type="evidence" value="ECO:0007669"/>
    <property type="project" value="InterPro"/>
</dbReference>
<accession>D8RV20</accession>
<feature type="domain" description="Protein kinase" evidence="1">
    <location>
        <begin position="1"/>
        <end position="72"/>
    </location>
</feature>
<dbReference type="SUPFAM" id="SSF56112">
    <property type="entry name" value="Protein kinase-like (PK-like)"/>
    <property type="match status" value="1"/>
</dbReference>
<dbReference type="InterPro" id="IPR011009">
    <property type="entry name" value="Kinase-like_dom_sf"/>
</dbReference>
<gene>
    <name evidence="2" type="ORF">SELMODRAFT_102349</name>
</gene>
<sequence length="72" mass="8327">MHGLVHDVKPDNIYINEGVYKIGDFGLWRGWRLEISPVSSHPPALLPSLINSPMHPQIELFERKKPSWSQEH</sequence>
<name>D8RV20_SELML</name>
<proteinExistence type="predicted"/>
<dbReference type="Gene3D" id="1.10.510.10">
    <property type="entry name" value="Transferase(Phosphotransferase) domain 1"/>
    <property type="match status" value="1"/>
</dbReference>
<dbReference type="InParanoid" id="D8RV20"/>